<dbReference type="PANTHER" id="PTHR42748">
    <property type="entry name" value="NITROGEN METABOLITE REPRESSION PROTEIN NMRA FAMILY MEMBER"/>
    <property type="match status" value="1"/>
</dbReference>
<dbReference type="SUPFAM" id="SSF51735">
    <property type="entry name" value="NAD(P)-binding Rossmann-fold domains"/>
    <property type="match status" value="1"/>
</dbReference>
<evidence type="ECO:0000256" key="1">
    <source>
        <dbReference type="ARBA" id="ARBA00006328"/>
    </source>
</evidence>
<dbReference type="InterPro" id="IPR051164">
    <property type="entry name" value="NmrA-like_oxidored"/>
</dbReference>
<name>A0A395NFJ6_TRIAR</name>
<accession>A0A395NFJ6</accession>
<evidence type="ECO:0000313" key="5">
    <source>
        <dbReference type="EMBL" id="RFU74770.1"/>
    </source>
</evidence>
<keyword evidence="6" id="KW-1185">Reference proteome</keyword>
<dbReference type="InterPro" id="IPR008030">
    <property type="entry name" value="NmrA-like"/>
</dbReference>
<feature type="domain" description="NmrA-like" evidence="4">
    <location>
        <begin position="7"/>
        <end position="258"/>
    </location>
</feature>
<protein>
    <submittedName>
        <fullName evidence="5">Nitrogen metabolic regulation nmr</fullName>
    </submittedName>
</protein>
<gene>
    <name evidence="5" type="ORF">TARUN_7500</name>
</gene>
<dbReference type="Proteomes" id="UP000266272">
    <property type="component" value="Unassembled WGS sequence"/>
</dbReference>
<dbReference type="Gene3D" id="3.40.50.720">
    <property type="entry name" value="NAD(P)-binding Rossmann-like Domain"/>
    <property type="match status" value="1"/>
</dbReference>
<dbReference type="OrthoDB" id="300709at2759"/>
<comment type="caution">
    <text evidence="5">The sequence shown here is derived from an EMBL/GenBank/DDBJ whole genome shotgun (WGS) entry which is preliminary data.</text>
</comment>
<dbReference type="Pfam" id="PF05368">
    <property type="entry name" value="NmrA"/>
    <property type="match status" value="1"/>
</dbReference>
<organism evidence="5 6">
    <name type="scientific">Trichoderma arundinaceum</name>
    <dbReference type="NCBI Taxonomy" id="490622"/>
    <lineage>
        <taxon>Eukaryota</taxon>
        <taxon>Fungi</taxon>
        <taxon>Dikarya</taxon>
        <taxon>Ascomycota</taxon>
        <taxon>Pezizomycotina</taxon>
        <taxon>Sordariomycetes</taxon>
        <taxon>Hypocreomycetidae</taxon>
        <taxon>Hypocreales</taxon>
        <taxon>Hypocreaceae</taxon>
        <taxon>Trichoderma</taxon>
    </lineage>
</organism>
<evidence type="ECO:0000259" key="4">
    <source>
        <dbReference type="Pfam" id="PF05368"/>
    </source>
</evidence>
<dbReference type="STRING" id="490622.A0A395NFJ6"/>
<sequence length="499" mass="55124">MSKYQAHKIFIIGGTGAQGIPIIQELVKDEKYTVRVMTRDTESRRAKDLAALPGVELFKGSFANEIDLTNGFEGCDGAYINIDGFNCGEKAEIFWGIRAYEIALAAGVKFYVWGNLDYTLKKANWDPKFRCGHYDGKGRVGEWVLQHATPQMGVAAFTTGPYIDMILAPLTLMTPKIVNGVVTWSVPLGLGEVAHVALSDCGIYARWLFDNPDRANGLDLEVAISHMSYEEIATAFTNVTGKPAQYIDVPLSKYFENFRGLDTIGTVLKMPNMSIWAKLRFGLQFSTQSPASYNTDPTDPSVMTFERNFTGFWNIWRESQGNKGVITRNYELLDEIHPNRIKSVEEWFRKEQEKGDLWERVNNMVPVLKWSEDGASGVLKLALGTSVLPESKHLLFHGPAVAKVWGELTSHITRSRLSGVDNDSSVGKGGICGSASATEERTLSTKSEAESNAGEVDAPRTTNNAAPAKPALKPNRHAHTSLIHEVFEVTKQTHGLSKA</sequence>
<proteinExistence type="inferred from homology"/>
<dbReference type="GO" id="GO:0005634">
    <property type="term" value="C:nucleus"/>
    <property type="evidence" value="ECO:0007669"/>
    <property type="project" value="TreeGrafter"/>
</dbReference>
<dbReference type="Gene3D" id="3.90.25.10">
    <property type="entry name" value="UDP-galactose 4-epimerase, domain 1"/>
    <property type="match status" value="1"/>
</dbReference>
<feature type="compositionally biased region" description="Basic and acidic residues" evidence="3">
    <location>
        <begin position="438"/>
        <end position="449"/>
    </location>
</feature>
<dbReference type="AlphaFoldDB" id="A0A395NFJ6"/>
<evidence type="ECO:0000256" key="3">
    <source>
        <dbReference type="SAM" id="MobiDB-lite"/>
    </source>
</evidence>
<dbReference type="PANTHER" id="PTHR42748:SF14">
    <property type="entry name" value="SNOAL-LIKE DOMAIN-CONTAINING PROTEIN"/>
    <property type="match status" value="1"/>
</dbReference>
<feature type="region of interest" description="Disordered" evidence="3">
    <location>
        <begin position="428"/>
        <end position="474"/>
    </location>
</feature>
<reference evidence="5 6" key="1">
    <citation type="journal article" date="2018" name="PLoS Pathog.">
        <title>Evolution of structural diversity of trichothecenes, a family of toxins produced by plant pathogenic and entomopathogenic fungi.</title>
        <authorList>
            <person name="Proctor R.H."/>
            <person name="McCormick S.P."/>
            <person name="Kim H.S."/>
            <person name="Cardoza R.E."/>
            <person name="Stanley A.M."/>
            <person name="Lindo L."/>
            <person name="Kelly A."/>
            <person name="Brown D.W."/>
            <person name="Lee T."/>
            <person name="Vaughan M.M."/>
            <person name="Alexander N.J."/>
            <person name="Busman M."/>
            <person name="Gutierrez S."/>
        </authorList>
    </citation>
    <scope>NUCLEOTIDE SEQUENCE [LARGE SCALE GENOMIC DNA]</scope>
    <source>
        <strain evidence="5 6">IBT 40837</strain>
    </source>
</reference>
<keyword evidence="2" id="KW-0521">NADP</keyword>
<dbReference type="InterPro" id="IPR036291">
    <property type="entry name" value="NAD(P)-bd_dom_sf"/>
</dbReference>
<feature type="compositionally biased region" description="Low complexity" evidence="3">
    <location>
        <begin position="459"/>
        <end position="473"/>
    </location>
</feature>
<evidence type="ECO:0000256" key="2">
    <source>
        <dbReference type="ARBA" id="ARBA00022857"/>
    </source>
</evidence>
<comment type="similarity">
    <text evidence="1">Belongs to the NmrA-type oxidoreductase family.</text>
</comment>
<dbReference type="EMBL" id="PXOA01000500">
    <property type="protein sequence ID" value="RFU74770.1"/>
    <property type="molecule type" value="Genomic_DNA"/>
</dbReference>
<evidence type="ECO:0000313" key="6">
    <source>
        <dbReference type="Proteomes" id="UP000266272"/>
    </source>
</evidence>